<name>A0A060NNG0_9BURK</name>
<dbReference type="GO" id="GO:0061503">
    <property type="term" value="F:tRNA threonylcarbamoyladenosine dehydratase"/>
    <property type="evidence" value="ECO:0007669"/>
    <property type="project" value="TreeGrafter"/>
</dbReference>
<organism evidence="3 4">
    <name type="scientific">Serpentinimonas maccroryi</name>
    <dbReference type="NCBI Taxonomy" id="1458426"/>
    <lineage>
        <taxon>Bacteria</taxon>
        <taxon>Pseudomonadati</taxon>
        <taxon>Pseudomonadota</taxon>
        <taxon>Betaproteobacteria</taxon>
        <taxon>Burkholderiales</taxon>
        <taxon>Comamonadaceae</taxon>
        <taxon>Serpentinimonas</taxon>
    </lineage>
</organism>
<dbReference type="InterPro" id="IPR058964">
    <property type="entry name" value="Cap2_linker"/>
</dbReference>
<dbReference type="PANTHER" id="PTHR43267:SF1">
    <property type="entry name" value="TRNA THREONYLCARBAMOYLADENOSINE DEHYDRATASE"/>
    <property type="match status" value="1"/>
</dbReference>
<dbReference type="EMBL" id="AP014569">
    <property type="protein sequence ID" value="BAO82880.1"/>
    <property type="molecule type" value="Genomic_DNA"/>
</dbReference>
<dbReference type="GO" id="GO:0008641">
    <property type="term" value="F:ubiquitin-like modifier activating enzyme activity"/>
    <property type="evidence" value="ECO:0007669"/>
    <property type="project" value="InterPro"/>
</dbReference>
<dbReference type="Gene3D" id="3.40.50.720">
    <property type="entry name" value="NAD(P)-binding Rossmann-like Domain"/>
    <property type="match status" value="1"/>
</dbReference>
<dbReference type="OrthoDB" id="891532at2"/>
<evidence type="ECO:0000313" key="4">
    <source>
        <dbReference type="Proteomes" id="UP000066014"/>
    </source>
</evidence>
<gene>
    <name evidence="3" type="ORF">SMCB_0652</name>
</gene>
<dbReference type="GO" id="GO:0061504">
    <property type="term" value="P:cyclic threonylcarbamoyladenosine biosynthetic process"/>
    <property type="evidence" value="ECO:0007669"/>
    <property type="project" value="TreeGrafter"/>
</dbReference>
<dbReference type="KEGG" id="cbab:SMCB_0652"/>
<dbReference type="Pfam" id="PF26398">
    <property type="entry name" value="Cap2_linker"/>
    <property type="match status" value="1"/>
</dbReference>
<proteinExistence type="predicted"/>
<evidence type="ECO:0000259" key="2">
    <source>
        <dbReference type="Pfam" id="PF26398"/>
    </source>
</evidence>
<feature type="domain" description="Cap2 central linker" evidence="2">
    <location>
        <begin position="151"/>
        <end position="362"/>
    </location>
</feature>
<dbReference type="InterPro" id="IPR045886">
    <property type="entry name" value="ThiF/MoeB/HesA"/>
</dbReference>
<protein>
    <submittedName>
        <fullName evidence="3">Dinucleotide-utilizing enzyme involved in molybdopterin and thiamine biosynthesis family 2</fullName>
    </submittedName>
</protein>
<keyword evidence="4" id="KW-1185">Reference proteome</keyword>
<sequence length="617" mass="69543">MTTTTVLLPSAIERGLRGLRSVVACSVEDSPKFNQQAKRWVVRITLRRDMGTEFVGAATRWCVLLDNTYPFGRISFYPSSEGGITATFPHQSRNAPGKDRREWREGRLCLDMPLGGERRVVVVRDPVGDADQRLRWHTERALEWLDRAANDQLVAAGDPFELPDRPVRSWRHARVIHDESSASFTAWNGRVGSFGIVRLGTLKEIKGVLATQSFEDQRGDVVRGWSGRELGDLAMEQRVNGFWWLWPQPVVVRPWQAPETWRDIRRIAKTMNIDVDSMFRWLFPQLQGSKFSAILLLGYPMPRRLGEDASEVHWDSLLLPILDEAAGQPRGFRPNAHGWWHRDRCGNFADTVALKYLFTDNWSEDRLQARGRLPRSVRDCNITVLGVGALGSVVSELLVRAGAKNIALVDEDVLESGNINRHAATLADVGSSKVSVVAERLRQISPTVRVVEFSERLPSDTTAIEAQLDEYNIIIDCTSSDVALSTLERAWWSIPRTFASFSMGFGGRRLFSFGVSGNRFPHDEFIRSVRPWLEHESKVWADNDEVFEGAGCWSPLFPARYDDVVLAAAVCVKELEMLMAKMPSEPRFRVFAQTSTDDGFQGFAPESTPPAMERSAL</sequence>
<dbReference type="STRING" id="1458426.SMCB_0652"/>
<reference evidence="3 4" key="1">
    <citation type="journal article" date="2014" name="Nat. Commun.">
        <title>Physiological and genomic features of highly alkaliphilic hydrogen-utilizing Betaproteobacteria from a continental serpentinizing site.</title>
        <authorList>
            <person name="Suzuki S."/>
            <person name="Kuenen J.G."/>
            <person name="Schipper K."/>
            <person name="van der Velde S."/>
            <person name="Ishii S."/>
            <person name="Wu A."/>
            <person name="Sorokin D.Y."/>
            <person name="Tenney A."/>
            <person name="Meng X.Y."/>
            <person name="Morrill P.L."/>
            <person name="Kamagata Y."/>
            <person name="Muyzer G."/>
            <person name="Nealson K.H."/>
        </authorList>
    </citation>
    <scope>NUCLEOTIDE SEQUENCE [LARGE SCALE GENOMIC DNA]</scope>
    <source>
        <strain evidence="3 4">B1</strain>
    </source>
</reference>
<dbReference type="PANTHER" id="PTHR43267">
    <property type="entry name" value="TRNA THREONYLCARBAMOYLADENOSINE DEHYDRATASE"/>
    <property type="match status" value="1"/>
</dbReference>
<accession>A0A060NNG0</accession>
<evidence type="ECO:0000313" key="3">
    <source>
        <dbReference type="EMBL" id="BAO82880.1"/>
    </source>
</evidence>
<dbReference type="InterPro" id="IPR035985">
    <property type="entry name" value="Ubiquitin-activating_enz"/>
</dbReference>
<dbReference type="AlphaFoldDB" id="A0A060NNG0"/>
<dbReference type="Pfam" id="PF00899">
    <property type="entry name" value="ThiF"/>
    <property type="match status" value="1"/>
</dbReference>
<dbReference type="SUPFAM" id="SSF69572">
    <property type="entry name" value="Activating enzymes of the ubiquitin-like proteins"/>
    <property type="match status" value="1"/>
</dbReference>
<evidence type="ECO:0000259" key="1">
    <source>
        <dbReference type="Pfam" id="PF00899"/>
    </source>
</evidence>
<feature type="domain" description="THIF-type NAD/FAD binding fold" evidence="1">
    <location>
        <begin position="376"/>
        <end position="478"/>
    </location>
</feature>
<dbReference type="Proteomes" id="UP000066014">
    <property type="component" value="Chromosome"/>
</dbReference>
<dbReference type="HOGENOM" id="CLU_023918_0_0_4"/>
<dbReference type="InterPro" id="IPR000594">
    <property type="entry name" value="ThiF_NAD_FAD-bd"/>
</dbReference>